<dbReference type="EMBL" id="CP089977">
    <property type="protein sequence ID" value="UXZ05292.1"/>
    <property type="molecule type" value="Genomic_DNA"/>
</dbReference>
<accession>A0ABY6F5B8</accession>
<evidence type="ECO:0000256" key="1">
    <source>
        <dbReference type="SAM" id="MobiDB-lite"/>
    </source>
</evidence>
<evidence type="ECO:0000313" key="2">
    <source>
        <dbReference type="EMBL" id="UXZ05292.1"/>
    </source>
</evidence>
<gene>
    <name evidence="2" type="ORF">LU297_02240</name>
</gene>
<evidence type="ECO:0000313" key="3">
    <source>
        <dbReference type="Proteomes" id="UP001063782"/>
    </source>
</evidence>
<feature type="compositionally biased region" description="Polar residues" evidence="1">
    <location>
        <begin position="87"/>
        <end position="100"/>
    </location>
</feature>
<name>A0ABY6F5B8_9GAMM</name>
<feature type="region of interest" description="Disordered" evidence="1">
    <location>
        <begin position="39"/>
        <end position="100"/>
    </location>
</feature>
<dbReference type="Proteomes" id="UP001063782">
    <property type="component" value="Chromosome"/>
</dbReference>
<keyword evidence="3" id="KW-1185">Reference proteome</keyword>
<organism evidence="2 3">
    <name type="scientific">Moraxella nasicaprae</name>
    <dbReference type="NCBI Taxonomy" id="2904122"/>
    <lineage>
        <taxon>Bacteria</taxon>
        <taxon>Pseudomonadati</taxon>
        <taxon>Pseudomonadota</taxon>
        <taxon>Gammaproteobacteria</taxon>
        <taxon>Moraxellales</taxon>
        <taxon>Moraxellaceae</taxon>
        <taxon>Moraxella</taxon>
    </lineage>
</organism>
<sequence length="142" mass="15562">MTKKRGLGGNRGLDALLANIRVGRQVAQTVQMAEQSELASMSDEVVSINEEQDLAEPDCVSSDDSADVSQILCQSDEPDGQPDTKTHSTTTQQDDVSADNSSQFVPNVYLDNAQWQQIELFWQYGFGDMAVKSNLQTMNDNG</sequence>
<feature type="compositionally biased region" description="Low complexity" evidence="1">
    <location>
        <begin position="58"/>
        <end position="69"/>
    </location>
</feature>
<dbReference type="RefSeq" id="WP_263076793.1">
    <property type="nucleotide sequence ID" value="NZ_CP089977.1"/>
</dbReference>
<proteinExistence type="predicted"/>
<protein>
    <submittedName>
        <fullName evidence="2">Uncharacterized protein</fullName>
    </submittedName>
</protein>
<reference evidence="2" key="1">
    <citation type="submission" date="2021-12" db="EMBL/GenBank/DDBJ databases">
        <title>taxonomy of Moraxella sp. ZY201224.</title>
        <authorList>
            <person name="Li F."/>
        </authorList>
    </citation>
    <scope>NUCLEOTIDE SEQUENCE</scope>
    <source>
        <strain evidence="2">ZY201224</strain>
    </source>
</reference>